<dbReference type="PANTHER" id="PTHR11908">
    <property type="entry name" value="XANTHINE DEHYDROGENASE"/>
    <property type="match status" value="1"/>
</dbReference>
<feature type="domain" description="Aldehyde oxidase/xanthine dehydrogenase a/b hammerhead" evidence="3">
    <location>
        <begin position="20"/>
        <end position="140"/>
    </location>
</feature>
<organism evidence="4 5">
    <name type="scientific">Planktomarina temperata RCA23</name>
    <dbReference type="NCBI Taxonomy" id="666509"/>
    <lineage>
        <taxon>Bacteria</taxon>
        <taxon>Pseudomonadati</taxon>
        <taxon>Pseudomonadota</taxon>
        <taxon>Alphaproteobacteria</taxon>
        <taxon>Rhodobacterales</taxon>
        <taxon>Paracoccaceae</taxon>
        <taxon>Planktomarina</taxon>
    </lineage>
</organism>
<evidence type="ECO:0000313" key="4">
    <source>
        <dbReference type="EMBL" id="AII86535.1"/>
    </source>
</evidence>
<gene>
    <name evidence="4" type="ORF">RCA23_c09810</name>
</gene>
<dbReference type="InterPro" id="IPR036856">
    <property type="entry name" value="Ald_Oxase/Xan_DH_a/b_sf"/>
</dbReference>
<dbReference type="InterPro" id="IPR037165">
    <property type="entry name" value="AldOxase/xan_DH_Mopterin-bd_sf"/>
</dbReference>
<evidence type="ECO:0000256" key="2">
    <source>
        <dbReference type="ARBA" id="ARBA00023002"/>
    </source>
</evidence>
<keyword evidence="2" id="KW-0560">Oxidoreductase</keyword>
<sequence>MEKFGKSQSVLRREDDRFLTGRGQYVDDTTPEGALHGYVLRSSYAHGVITALDTQEAEEAEGVHLVLTAAALETAGLSGKMEASLVKNQDGQLAPNTDRFLLAKDKVRFVGEPVAMVFAETYAQARAAADMIELEVDDLPVHLELQPGGPNLHEAAPNNVAFDWALGDSAQMEAVKAKAAHVLSFEISDNRVICNSMEPRGCWADIEDGRVHLCVNGQGVWSQKGQLAKMLGLPESEIRVTNPDVGGGFGMKAMAYPEYFLAGQAARMLNRSVRWMSDRSEAMLSDNGGRDLTSTATLALDADHKIIGYQVHTLANMGAYSGQFAQPIQTQLFSKVLTGLYDIPVAHLQVTGIYTNTTQVDAYRGAGRPEAIYVLERAMDYAARALGIDAWDFRRRNFIAPEKFPYKTASQVRYDVGDFGLVLDRLAQEAARDDFEARRAASAQKGLLRGLGLCCYIESILGNPTETSRVVFQADGSVDLYVGTQSGGQGHETVYAQYLADQTGLPVDQINVIQGDSDLIPTGGGTGGSRSATVQNSATLALVTVMTEAYKLFLAEHHEADSADVSFDDEVFRIAGSNVVFSWLDAAKLAREAGQSALLDVTQSATLDDLSFPNGAHLAEVEVDPQTGQSQVVRYVIVDDFGYLLNPMLVEGQVHGGVVQGLGQAMMEHVVYDDNGQLLTASFMDYGMPRAADVPMFDFNSVVVPSTANPIGMKGCGEAGTIGSMAAVSNAVMDALASKGVTRADMPFTPQRVWSMLQNAG</sequence>
<dbReference type="SUPFAM" id="SSF56003">
    <property type="entry name" value="Molybdenum cofactor-binding domain"/>
    <property type="match status" value="1"/>
</dbReference>
<dbReference type="GO" id="GO:0016491">
    <property type="term" value="F:oxidoreductase activity"/>
    <property type="evidence" value="ECO:0007669"/>
    <property type="project" value="UniProtKB-KW"/>
</dbReference>
<accession>A0AAN0RHX4</accession>
<dbReference type="EMBL" id="CP003984">
    <property type="protein sequence ID" value="AII86535.1"/>
    <property type="molecule type" value="Genomic_DNA"/>
</dbReference>
<evidence type="ECO:0000313" key="5">
    <source>
        <dbReference type="Proteomes" id="UP000028680"/>
    </source>
</evidence>
<dbReference type="Pfam" id="PF02738">
    <property type="entry name" value="MoCoBD_1"/>
    <property type="match status" value="1"/>
</dbReference>
<reference evidence="4 5" key="1">
    <citation type="journal article" date="2014" name="ISME J.">
        <title>Adaptation of an abundant Roseobacter RCA organism to pelagic systems revealed by genomic and transcriptomic analyses.</title>
        <authorList>
            <person name="Voget S."/>
            <person name="Wemheuer B."/>
            <person name="Brinkhoff T."/>
            <person name="Vollmers J."/>
            <person name="Dietrich S."/>
            <person name="Giebel H.A."/>
            <person name="Beardsley C."/>
            <person name="Sardemann C."/>
            <person name="Bakenhus I."/>
            <person name="Billerbeck S."/>
            <person name="Daniel R."/>
            <person name="Simon M."/>
        </authorList>
    </citation>
    <scope>NUCLEOTIDE SEQUENCE [LARGE SCALE GENOMIC DNA]</scope>
    <source>
        <strain evidence="4 5">RCA23</strain>
    </source>
</reference>
<dbReference type="RefSeq" id="WP_044049372.1">
    <property type="nucleotide sequence ID" value="NZ_CP003984.1"/>
</dbReference>
<dbReference type="InterPro" id="IPR008274">
    <property type="entry name" value="AldOxase/xan_DH_MoCoBD1"/>
</dbReference>
<dbReference type="GO" id="GO:0005506">
    <property type="term" value="F:iron ion binding"/>
    <property type="evidence" value="ECO:0007669"/>
    <property type="project" value="InterPro"/>
</dbReference>
<keyword evidence="1" id="KW-0500">Molybdenum</keyword>
<protein>
    <submittedName>
        <fullName evidence="4">Molybdenum-containing hydroxylase</fullName>
    </submittedName>
</protein>
<name>A0AAN0RHX4_9RHOB</name>
<dbReference type="Pfam" id="PF01315">
    <property type="entry name" value="Ald_Xan_dh_C"/>
    <property type="match status" value="1"/>
</dbReference>
<dbReference type="Proteomes" id="UP000028680">
    <property type="component" value="Chromosome"/>
</dbReference>
<dbReference type="KEGG" id="ptp:RCA23_c09810"/>
<dbReference type="SUPFAM" id="SSF54665">
    <property type="entry name" value="CO dehydrogenase molybdoprotein N-domain-like"/>
    <property type="match status" value="1"/>
</dbReference>
<dbReference type="AlphaFoldDB" id="A0AAN0RHX4"/>
<dbReference type="Gene3D" id="3.30.365.10">
    <property type="entry name" value="Aldehyde oxidase/xanthine dehydrogenase, molybdopterin binding domain"/>
    <property type="match status" value="4"/>
</dbReference>
<dbReference type="InterPro" id="IPR046867">
    <property type="entry name" value="AldOxase/xan_DH_MoCoBD2"/>
</dbReference>
<dbReference type="Pfam" id="PF20256">
    <property type="entry name" value="MoCoBD_2"/>
    <property type="match status" value="1"/>
</dbReference>
<dbReference type="Gene3D" id="3.90.1170.50">
    <property type="entry name" value="Aldehyde oxidase/xanthine dehydrogenase, a/b hammerhead"/>
    <property type="match status" value="1"/>
</dbReference>
<dbReference type="SMART" id="SM01008">
    <property type="entry name" value="Ald_Xan_dh_C"/>
    <property type="match status" value="1"/>
</dbReference>
<keyword evidence="5" id="KW-1185">Reference proteome</keyword>
<proteinExistence type="predicted"/>
<dbReference type="InterPro" id="IPR016208">
    <property type="entry name" value="Ald_Oxase/xanthine_DH-like"/>
</dbReference>
<dbReference type="PANTHER" id="PTHR11908:SF132">
    <property type="entry name" value="ALDEHYDE OXIDASE 1-RELATED"/>
    <property type="match status" value="1"/>
</dbReference>
<evidence type="ECO:0000259" key="3">
    <source>
        <dbReference type="SMART" id="SM01008"/>
    </source>
</evidence>
<dbReference type="InterPro" id="IPR000674">
    <property type="entry name" value="Ald_Oxase/Xan_DH_a/b"/>
</dbReference>
<evidence type="ECO:0000256" key="1">
    <source>
        <dbReference type="ARBA" id="ARBA00022505"/>
    </source>
</evidence>